<sequence length="80" mass="8739">MHVAIVGLIIAIIAARFLFRCQPRQLPWRAYDAATRPTTNARKRELRVLAAASRWFCRGGGGSLGCHEPSGVTRGAMCAE</sequence>
<dbReference type="Proteomes" id="UP000324222">
    <property type="component" value="Unassembled WGS sequence"/>
</dbReference>
<evidence type="ECO:0000313" key="3">
    <source>
        <dbReference type="Proteomes" id="UP000324222"/>
    </source>
</evidence>
<evidence type="ECO:0000313" key="2">
    <source>
        <dbReference type="EMBL" id="MPC97242.1"/>
    </source>
</evidence>
<evidence type="ECO:0000256" key="1">
    <source>
        <dbReference type="SAM" id="SignalP"/>
    </source>
</evidence>
<keyword evidence="3" id="KW-1185">Reference proteome</keyword>
<name>A0A5B7JM93_PORTR</name>
<organism evidence="2 3">
    <name type="scientific">Portunus trituberculatus</name>
    <name type="common">Swimming crab</name>
    <name type="synonym">Neptunus trituberculatus</name>
    <dbReference type="NCBI Taxonomy" id="210409"/>
    <lineage>
        <taxon>Eukaryota</taxon>
        <taxon>Metazoa</taxon>
        <taxon>Ecdysozoa</taxon>
        <taxon>Arthropoda</taxon>
        <taxon>Crustacea</taxon>
        <taxon>Multicrustacea</taxon>
        <taxon>Malacostraca</taxon>
        <taxon>Eumalacostraca</taxon>
        <taxon>Eucarida</taxon>
        <taxon>Decapoda</taxon>
        <taxon>Pleocyemata</taxon>
        <taxon>Brachyura</taxon>
        <taxon>Eubrachyura</taxon>
        <taxon>Portunoidea</taxon>
        <taxon>Portunidae</taxon>
        <taxon>Portuninae</taxon>
        <taxon>Portunus</taxon>
    </lineage>
</organism>
<evidence type="ECO:0008006" key="4">
    <source>
        <dbReference type="Google" id="ProtNLM"/>
    </source>
</evidence>
<feature type="signal peptide" evidence="1">
    <location>
        <begin position="1"/>
        <end position="15"/>
    </location>
</feature>
<dbReference type="EMBL" id="VSRR010109138">
    <property type="protein sequence ID" value="MPC97242.1"/>
    <property type="molecule type" value="Genomic_DNA"/>
</dbReference>
<reference evidence="2 3" key="1">
    <citation type="submission" date="2019-05" db="EMBL/GenBank/DDBJ databases">
        <title>Another draft genome of Portunus trituberculatus and its Hox gene families provides insights of decapod evolution.</title>
        <authorList>
            <person name="Jeong J.-H."/>
            <person name="Song I."/>
            <person name="Kim S."/>
            <person name="Choi T."/>
            <person name="Kim D."/>
            <person name="Ryu S."/>
            <person name="Kim W."/>
        </authorList>
    </citation>
    <scope>NUCLEOTIDE SEQUENCE [LARGE SCALE GENOMIC DNA]</scope>
    <source>
        <tissue evidence="2">Muscle</tissue>
    </source>
</reference>
<comment type="caution">
    <text evidence="2">The sequence shown here is derived from an EMBL/GenBank/DDBJ whole genome shotgun (WGS) entry which is preliminary data.</text>
</comment>
<feature type="chain" id="PRO_5022933491" description="Secreted protein" evidence="1">
    <location>
        <begin position="16"/>
        <end position="80"/>
    </location>
</feature>
<proteinExistence type="predicted"/>
<accession>A0A5B7JM93</accession>
<gene>
    <name evidence="2" type="ORF">E2C01_092546</name>
</gene>
<protein>
    <recommendedName>
        <fullName evidence="4">Secreted protein</fullName>
    </recommendedName>
</protein>
<keyword evidence="1" id="KW-0732">Signal</keyword>
<dbReference type="AlphaFoldDB" id="A0A5B7JM93"/>